<dbReference type="EMBL" id="LXPS01000004">
    <property type="protein sequence ID" value="OAE48896.1"/>
    <property type="molecule type" value="Genomic_DNA"/>
</dbReference>
<dbReference type="GO" id="GO:0043565">
    <property type="term" value="F:sequence-specific DNA binding"/>
    <property type="evidence" value="ECO:0007669"/>
    <property type="project" value="TreeGrafter"/>
</dbReference>
<sequence length="295" mass="31799">MAIQSRQVEAFRAVMLTGSMTAAAEMLGITQPAISRLIRDFEIQLALRLFERKGYQSVPTPDAITLFEEVKRSFVGLARISDMARAIKANLAGTLRIAAMPVLMSGALPRFVAGFMRDRPNLHISLAGPPSHLVLEAVTSGQADLGYAEGPFDQPGFDIEIMKVGAVVIMPAHHRLASRTVVDAVDLAGEPIVGTGMHTLYRSWVDAALANVPHRIVVEASLSQIACLLVSEGVGLSVVSPYAAEEFLGRGLVAKTFTPRIEAGFISVRSRQRPMSALASAFHAEFLAHARRWGS</sequence>
<evidence type="ECO:0000259" key="6">
    <source>
        <dbReference type="PROSITE" id="PS50931"/>
    </source>
</evidence>
<dbReference type="Gene3D" id="1.10.10.10">
    <property type="entry name" value="Winged helix-like DNA-binding domain superfamily/Winged helix DNA-binding domain"/>
    <property type="match status" value="1"/>
</dbReference>
<dbReference type="GO" id="GO:0003700">
    <property type="term" value="F:DNA-binding transcription factor activity"/>
    <property type="evidence" value="ECO:0007669"/>
    <property type="project" value="InterPro"/>
</dbReference>
<dbReference type="AlphaFoldDB" id="A0A176XHZ1"/>
<dbReference type="Pfam" id="PF03466">
    <property type="entry name" value="LysR_substrate"/>
    <property type="match status" value="1"/>
</dbReference>
<dbReference type="RefSeq" id="WP_063947509.1">
    <property type="nucleotide sequence ID" value="NZ_LXPS01000004.1"/>
</dbReference>
<accession>A0A176XHZ1</accession>
<reference evidence="7 8" key="1">
    <citation type="submission" date="2016-05" db="EMBL/GenBank/DDBJ databases">
        <authorList>
            <person name="Lavstsen T."/>
            <person name="Jespersen J.S."/>
        </authorList>
    </citation>
    <scope>NUCLEOTIDE SEQUENCE [LARGE SCALE GENOMIC DNA]</scope>
    <source>
        <strain evidence="7 8">KCJ1736</strain>
    </source>
</reference>
<dbReference type="GO" id="GO:0010628">
    <property type="term" value="P:positive regulation of gene expression"/>
    <property type="evidence" value="ECO:0007669"/>
    <property type="project" value="TreeGrafter"/>
</dbReference>
<dbReference type="PROSITE" id="PS50931">
    <property type="entry name" value="HTH_LYSR"/>
    <property type="match status" value="1"/>
</dbReference>
<comment type="caution">
    <text evidence="7">The sequence shown here is derived from an EMBL/GenBank/DDBJ whole genome shotgun (WGS) entry which is preliminary data.</text>
</comment>
<protein>
    <submittedName>
        <fullName evidence="7">Transcriptional regulator</fullName>
    </submittedName>
</protein>
<dbReference type="InterPro" id="IPR037424">
    <property type="entry name" value="NocR_PBP2"/>
</dbReference>
<feature type="domain" description="HTH lysR-type" evidence="6">
    <location>
        <begin position="3"/>
        <end position="60"/>
    </location>
</feature>
<keyword evidence="3" id="KW-0238">DNA-binding</keyword>
<keyword evidence="5" id="KW-0804">Transcription</keyword>
<dbReference type="InterPro" id="IPR036390">
    <property type="entry name" value="WH_DNA-bd_sf"/>
</dbReference>
<dbReference type="Gene3D" id="3.40.190.290">
    <property type="match status" value="1"/>
</dbReference>
<dbReference type="SUPFAM" id="SSF46785">
    <property type="entry name" value="Winged helix' DNA-binding domain"/>
    <property type="match status" value="1"/>
</dbReference>
<dbReference type="Pfam" id="PF00126">
    <property type="entry name" value="HTH_1"/>
    <property type="match status" value="1"/>
</dbReference>
<evidence type="ECO:0000313" key="8">
    <source>
        <dbReference type="Proteomes" id="UP000077098"/>
    </source>
</evidence>
<evidence type="ECO:0000256" key="3">
    <source>
        <dbReference type="ARBA" id="ARBA00023125"/>
    </source>
</evidence>
<evidence type="ECO:0000256" key="5">
    <source>
        <dbReference type="ARBA" id="ARBA00023163"/>
    </source>
</evidence>
<gene>
    <name evidence="7" type="ORF">A7J57_20300</name>
</gene>
<evidence type="ECO:0000256" key="1">
    <source>
        <dbReference type="ARBA" id="ARBA00009437"/>
    </source>
</evidence>
<dbReference type="PANTHER" id="PTHR30427:SF1">
    <property type="entry name" value="TRANSCRIPTIONAL ACTIVATOR PROTEIN LYSR"/>
    <property type="match status" value="1"/>
</dbReference>
<dbReference type="InterPro" id="IPR036388">
    <property type="entry name" value="WH-like_DNA-bd_sf"/>
</dbReference>
<evidence type="ECO:0000256" key="2">
    <source>
        <dbReference type="ARBA" id="ARBA00023015"/>
    </source>
</evidence>
<evidence type="ECO:0000256" key="4">
    <source>
        <dbReference type="ARBA" id="ARBA00023159"/>
    </source>
</evidence>
<evidence type="ECO:0000313" key="7">
    <source>
        <dbReference type="EMBL" id="OAE48896.1"/>
    </source>
</evidence>
<dbReference type="PRINTS" id="PR00039">
    <property type="entry name" value="HTHLYSR"/>
</dbReference>
<dbReference type="SUPFAM" id="SSF53850">
    <property type="entry name" value="Periplasmic binding protein-like II"/>
    <property type="match status" value="1"/>
</dbReference>
<proteinExistence type="inferred from homology"/>
<dbReference type="CDD" id="cd08415">
    <property type="entry name" value="PBP2_LysR_opines_like"/>
    <property type="match status" value="1"/>
</dbReference>
<dbReference type="Proteomes" id="UP000077098">
    <property type="component" value="Unassembled WGS sequence"/>
</dbReference>
<dbReference type="InterPro" id="IPR000847">
    <property type="entry name" value="LysR_HTH_N"/>
</dbReference>
<keyword evidence="2" id="KW-0805">Transcription regulation</keyword>
<name>A0A176XHZ1_AGRTU</name>
<dbReference type="InterPro" id="IPR005119">
    <property type="entry name" value="LysR_subst-bd"/>
</dbReference>
<organism evidence="7 8">
    <name type="scientific">Agrobacterium tumefaciens</name>
    <dbReference type="NCBI Taxonomy" id="358"/>
    <lineage>
        <taxon>Bacteria</taxon>
        <taxon>Pseudomonadati</taxon>
        <taxon>Pseudomonadota</taxon>
        <taxon>Alphaproteobacteria</taxon>
        <taxon>Hyphomicrobiales</taxon>
        <taxon>Rhizobiaceae</taxon>
        <taxon>Rhizobium/Agrobacterium group</taxon>
        <taxon>Agrobacterium</taxon>
        <taxon>Agrobacterium tumefaciens complex</taxon>
    </lineage>
</organism>
<comment type="similarity">
    <text evidence="1">Belongs to the LysR transcriptional regulatory family.</text>
</comment>
<dbReference type="PANTHER" id="PTHR30427">
    <property type="entry name" value="TRANSCRIPTIONAL ACTIVATOR PROTEIN LYSR"/>
    <property type="match status" value="1"/>
</dbReference>
<keyword evidence="4" id="KW-0010">Activator</keyword>